<keyword evidence="3" id="KW-0460">Magnesium</keyword>
<dbReference type="PANTHER" id="PTHR43222:SF10">
    <property type="entry name" value="MUTATOR MUTT PROTEIN (7,8-DIHYDRO-8-OXOGUANINE-TRIPHOSPHATASE)"/>
    <property type="match status" value="1"/>
</dbReference>
<sequence length="151" mass="17677">MQRVANCIYVKDGQVLLLQKPRRGWWAIPGGKMEPTETVKQAVSREYWEETGIEIKNPQLKGIYTFLMKNDEGQIREWMMFNFFTNNGEGNQKEVTDEGILKWHPIDQIEQLPMAEGDRFIIQHAIEGRDVAFGAFNYTEDFQLLSYKIDK</sequence>
<dbReference type="EMBL" id="JAACYS010000041">
    <property type="protein sequence ID" value="NCU17972.1"/>
    <property type="molecule type" value="Genomic_DNA"/>
</dbReference>
<comment type="caution">
    <text evidence="5">The sequence shown here is derived from an EMBL/GenBank/DDBJ whole genome shotgun (WGS) entry which is preliminary data.</text>
</comment>
<dbReference type="CDD" id="cd18886">
    <property type="entry name" value="NUDIX_MutT_Nudt1"/>
    <property type="match status" value="1"/>
</dbReference>
<dbReference type="RefSeq" id="WP_161920802.1">
    <property type="nucleotide sequence ID" value="NZ_JAACYS010000041.1"/>
</dbReference>
<dbReference type="InterPro" id="IPR000086">
    <property type="entry name" value="NUDIX_hydrolase_dom"/>
</dbReference>
<keyword evidence="2" id="KW-0378">Hydrolase</keyword>
<dbReference type="Gene3D" id="3.90.79.10">
    <property type="entry name" value="Nucleoside Triphosphate Pyrophosphohydrolase"/>
    <property type="match status" value="1"/>
</dbReference>
<accession>A0ABX0A581</accession>
<evidence type="ECO:0000256" key="2">
    <source>
        <dbReference type="ARBA" id="ARBA00022801"/>
    </source>
</evidence>
<evidence type="ECO:0000313" key="5">
    <source>
        <dbReference type="EMBL" id="NCU17972.1"/>
    </source>
</evidence>
<dbReference type="Pfam" id="PF00293">
    <property type="entry name" value="NUDIX"/>
    <property type="match status" value="1"/>
</dbReference>
<dbReference type="PANTHER" id="PTHR43222">
    <property type="entry name" value="NUDIX HYDROLASE 23"/>
    <property type="match status" value="1"/>
</dbReference>
<evidence type="ECO:0000259" key="4">
    <source>
        <dbReference type="PROSITE" id="PS51462"/>
    </source>
</evidence>
<evidence type="ECO:0000313" key="6">
    <source>
        <dbReference type="Proteomes" id="UP000743899"/>
    </source>
</evidence>
<proteinExistence type="predicted"/>
<dbReference type="InterPro" id="IPR015797">
    <property type="entry name" value="NUDIX_hydrolase-like_dom_sf"/>
</dbReference>
<dbReference type="PROSITE" id="PS51462">
    <property type="entry name" value="NUDIX"/>
    <property type="match status" value="1"/>
</dbReference>
<evidence type="ECO:0000256" key="3">
    <source>
        <dbReference type="ARBA" id="ARBA00022842"/>
    </source>
</evidence>
<protein>
    <submittedName>
        <fullName evidence="5">8-oxo-dGTP diphosphatase</fullName>
    </submittedName>
</protein>
<feature type="domain" description="Nudix hydrolase" evidence="4">
    <location>
        <begin position="1"/>
        <end position="127"/>
    </location>
</feature>
<dbReference type="Proteomes" id="UP000743899">
    <property type="component" value="Unassembled WGS sequence"/>
</dbReference>
<dbReference type="InterPro" id="IPR020476">
    <property type="entry name" value="Nudix_hydrolase"/>
</dbReference>
<evidence type="ECO:0000256" key="1">
    <source>
        <dbReference type="ARBA" id="ARBA00001946"/>
    </source>
</evidence>
<gene>
    <name evidence="5" type="ORF">GW534_09600</name>
</gene>
<reference evidence="5 6" key="1">
    <citation type="submission" date="2020-01" db="EMBL/GenBank/DDBJ databases">
        <title>A novel Bacillus sp. from Pasinler.</title>
        <authorList>
            <person name="Adiguzel A."/>
            <person name="Ay H."/>
            <person name="Baltaci M.O."/>
        </authorList>
    </citation>
    <scope>NUCLEOTIDE SEQUENCE [LARGE SCALE GENOMIC DNA]</scope>
    <source>
        <strain evidence="5 6">P1</strain>
    </source>
</reference>
<dbReference type="PRINTS" id="PR00502">
    <property type="entry name" value="NUDIXFAMILY"/>
</dbReference>
<comment type="cofactor">
    <cofactor evidence="1">
        <name>Mg(2+)</name>
        <dbReference type="ChEBI" id="CHEBI:18420"/>
    </cofactor>
</comment>
<name>A0ABX0A581_9BACI</name>
<keyword evidence="6" id="KW-1185">Reference proteome</keyword>
<dbReference type="SUPFAM" id="SSF55811">
    <property type="entry name" value="Nudix"/>
    <property type="match status" value="1"/>
</dbReference>
<organism evidence="5 6">
    <name type="scientific">Pallidibacillus pasinlerensis</name>
    <dbReference type="NCBI Taxonomy" id="2703818"/>
    <lineage>
        <taxon>Bacteria</taxon>
        <taxon>Bacillati</taxon>
        <taxon>Bacillota</taxon>
        <taxon>Bacilli</taxon>
        <taxon>Bacillales</taxon>
        <taxon>Bacillaceae</taxon>
        <taxon>Pallidibacillus</taxon>
    </lineage>
</organism>